<organism evidence="2 3">
    <name type="scientific">Prorocentrum cordatum</name>
    <dbReference type="NCBI Taxonomy" id="2364126"/>
    <lineage>
        <taxon>Eukaryota</taxon>
        <taxon>Sar</taxon>
        <taxon>Alveolata</taxon>
        <taxon>Dinophyceae</taxon>
        <taxon>Prorocentrales</taxon>
        <taxon>Prorocentraceae</taxon>
        <taxon>Prorocentrum</taxon>
    </lineage>
</organism>
<keyword evidence="1" id="KW-0812">Transmembrane</keyword>
<reference evidence="2" key="1">
    <citation type="submission" date="2023-10" db="EMBL/GenBank/DDBJ databases">
        <authorList>
            <person name="Chen Y."/>
            <person name="Shah S."/>
            <person name="Dougan E. K."/>
            <person name="Thang M."/>
            <person name="Chan C."/>
        </authorList>
    </citation>
    <scope>NUCLEOTIDE SEQUENCE [LARGE SCALE GENOMIC DNA]</scope>
</reference>
<dbReference type="Proteomes" id="UP001189429">
    <property type="component" value="Unassembled WGS sequence"/>
</dbReference>
<keyword evidence="1" id="KW-0472">Membrane</keyword>
<comment type="caution">
    <text evidence="2">The sequence shown here is derived from an EMBL/GenBank/DDBJ whole genome shotgun (WGS) entry which is preliminary data.</text>
</comment>
<evidence type="ECO:0000313" key="3">
    <source>
        <dbReference type="Proteomes" id="UP001189429"/>
    </source>
</evidence>
<proteinExistence type="predicted"/>
<feature type="transmembrane region" description="Helical" evidence="1">
    <location>
        <begin position="191"/>
        <end position="213"/>
    </location>
</feature>
<feature type="transmembrane region" description="Helical" evidence="1">
    <location>
        <begin position="146"/>
        <end position="171"/>
    </location>
</feature>
<protein>
    <submittedName>
        <fullName evidence="2">Uncharacterized protein</fullName>
    </submittedName>
</protein>
<keyword evidence="1" id="KW-1133">Transmembrane helix</keyword>
<keyword evidence="3" id="KW-1185">Reference proteome</keyword>
<dbReference type="EMBL" id="CAUYUJ010019971">
    <property type="protein sequence ID" value="CAK0894970.1"/>
    <property type="molecule type" value="Genomic_DNA"/>
</dbReference>
<evidence type="ECO:0000313" key="2">
    <source>
        <dbReference type="EMBL" id="CAK0894970.1"/>
    </source>
</evidence>
<feature type="transmembrane region" description="Helical" evidence="1">
    <location>
        <begin position="238"/>
        <end position="261"/>
    </location>
</feature>
<gene>
    <name evidence="2" type="ORF">PCOR1329_LOCUS73861</name>
</gene>
<name>A0ABN9X6K2_9DINO</name>
<accession>A0ABN9X6K2</accession>
<sequence length="301" mass="33622">MGITAKMKLTPLVREADGTAGFVSGHAVATSSVKRHNCEDERGFVPFSVLVYEDGETLWFQSISSVVERERVAKAQKKEFPTQQTNTMAIAMGTDLAKHEDGPVAPKVQLAKIYEAILKDDRLGAALDESQTVWQGLMVHTKHKRWVWGIWAMELMWMLFMLMANTMEIWGTCPYQMRVSAACLYCYSRPFLAWSFILVTFWGMDLFLSMLLVSRGFQFTWSRGVDDASAKEIPRRAVALFFALLAVLGLTLLAGGLIMIMSSSCGSAPQYQERSSLMFFTTLATLVGLPLLVALGRMEIC</sequence>
<evidence type="ECO:0000256" key="1">
    <source>
        <dbReference type="SAM" id="Phobius"/>
    </source>
</evidence>
<feature type="transmembrane region" description="Helical" evidence="1">
    <location>
        <begin position="276"/>
        <end position="295"/>
    </location>
</feature>